<protein>
    <submittedName>
        <fullName evidence="2">TrkA family potassium uptake protein</fullName>
    </submittedName>
</protein>
<accession>A0A4R1B1U0</accession>
<keyword evidence="3" id="KW-1185">Reference proteome</keyword>
<dbReference type="InterPro" id="IPR003148">
    <property type="entry name" value="RCK_N"/>
</dbReference>
<dbReference type="InterPro" id="IPR036721">
    <property type="entry name" value="RCK_C_sf"/>
</dbReference>
<sequence length="236" mass="25947">MTAGKLALFGCTTLGLEVARRLADLEQPFIMVDLDAERVQRARDEGFRVETLDFTDDEALRHLGLGEDIEGIFCLLPEDSENVFLAISARAMDAALRIVAICRQPEAASKLLAAGADKVVDPYAISGARAHDLIARPEVVELLEETVFGQQDLNIAEVTIPHGSWVHGVRLSELRRRMTQNVLLFGVVDAEHGSDLIFSTRNIDHNLDVGDTLVIIGARGQINAVRDMIRAREAPR</sequence>
<dbReference type="EMBL" id="SJZB01000049">
    <property type="protein sequence ID" value="TCJ11771.1"/>
    <property type="molecule type" value="Genomic_DNA"/>
</dbReference>
<dbReference type="Proteomes" id="UP000295443">
    <property type="component" value="Unassembled WGS sequence"/>
</dbReference>
<organism evidence="2 3">
    <name type="scientific">Parasulfuritortus cantonensis</name>
    <dbReference type="NCBI Taxonomy" id="2528202"/>
    <lineage>
        <taxon>Bacteria</taxon>
        <taxon>Pseudomonadati</taxon>
        <taxon>Pseudomonadota</taxon>
        <taxon>Betaproteobacteria</taxon>
        <taxon>Nitrosomonadales</taxon>
        <taxon>Thiobacillaceae</taxon>
        <taxon>Parasulfuritortus</taxon>
    </lineage>
</organism>
<dbReference type="PROSITE" id="PS51202">
    <property type="entry name" value="RCK_C"/>
    <property type="match status" value="1"/>
</dbReference>
<dbReference type="PANTHER" id="PTHR43833">
    <property type="entry name" value="POTASSIUM CHANNEL PROTEIN 2-RELATED-RELATED"/>
    <property type="match status" value="1"/>
</dbReference>
<dbReference type="RefSeq" id="WP_131448635.1">
    <property type="nucleotide sequence ID" value="NZ_SJZB01000049.1"/>
</dbReference>
<dbReference type="OrthoDB" id="9781411at2"/>
<reference evidence="2 3" key="1">
    <citation type="submission" date="2019-03" db="EMBL/GenBank/DDBJ databases">
        <title>Genome sequence of Thiobacillaceae bacterium LSR1, a sulfur-oxidizing bacterium isolated from freshwater sediment.</title>
        <authorList>
            <person name="Li S."/>
        </authorList>
    </citation>
    <scope>NUCLEOTIDE SEQUENCE [LARGE SCALE GENOMIC DNA]</scope>
    <source>
        <strain evidence="2 3">LSR1</strain>
    </source>
</reference>
<evidence type="ECO:0000313" key="3">
    <source>
        <dbReference type="Proteomes" id="UP000295443"/>
    </source>
</evidence>
<dbReference type="SUPFAM" id="SSF51735">
    <property type="entry name" value="NAD(P)-binding Rossmann-fold domains"/>
    <property type="match status" value="1"/>
</dbReference>
<dbReference type="Pfam" id="PF02080">
    <property type="entry name" value="TrkA_C"/>
    <property type="match status" value="1"/>
</dbReference>
<proteinExistence type="predicted"/>
<dbReference type="SUPFAM" id="SSF116726">
    <property type="entry name" value="TrkA C-terminal domain-like"/>
    <property type="match status" value="1"/>
</dbReference>
<feature type="domain" description="RCK C-terminal" evidence="1">
    <location>
        <begin position="143"/>
        <end position="231"/>
    </location>
</feature>
<name>A0A4R1B1U0_9PROT</name>
<comment type="caution">
    <text evidence="2">The sequence shown here is derived from an EMBL/GenBank/DDBJ whole genome shotgun (WGS) entry which is preliminary data.</text>
</comment>
<dbReference type="InterPro" id="IPR050721">
    <property type="entry name" value="Trk_Ktr_HKT_K-transport"/>
</dbReference>
<gene>
    <name evidence="2" type="ORF">EZJ19_14030</name>
</gene>
<dbReference type="Gene3D" id="3.30.70.1450">
    <property type="entry name" value="Regulator of K+ conductance, C-terminal domain"/>
    <property type="match status" value="1"/>
</dbReference>
<dbReference type="Pfam" id="PF02254">
    <property type="entry name" value="TrkA_N"/>
    <property type="match status" value="1"/>
</dbReference>
<dbReference type="AlphaFoldDB" id="A0A4R1B1U0"/>
<dbReference type="PANTHER" id="PTHR43833:SF9">
    <property type="entry name" value="POTASSIUM CHANNEL PROTEIN YUGO-RELATED"/>
    <property type="match status" value="1"/>
</dbReference>
<dbReference type="InterPro" id="IPR006037">
    <property type="entry name" value="RCK_C"/>
</dbReference>
<dbReference type="GO" id="GO:0006813">
    <property type="term" value="P:potassium ion transport"/>
    <property type="evidence" value="ECO:0007669"/>
    <property type="project" value="InterPro"/>
</dbReference>
<evidence type="ECO:0000259" key="1">
    <source>
        <dbReference type="PROSITE" id="PS51202"/>
    </source>
</evidence>
<dbReference type="InterPro" id="IPR036291">
    <property type="entry name" value="NAD(P)-bd_dom_sf"/>
</dbReference>
<dbReference type="Gene3D" id="3.40.50.720">
    <property type="entry name" value="NAD(P)-binding Rossmann-like Domain"/>
    <property type="match status" value="1"/>
</dbReference>
<dbReference type="GO" id="GO:0008324">
    <property type="term" value="F:monoatomic cation transmembrane transporter activity"/>
    <property type="evidence" value="ECO:0007669"/>
    <property type="project" value="InterPro"/>
</dbReference>
<evidence type="ECO:0000313" key="2">
    <source>
        <dbReference type="EMBL" id="TCJ11771.1"/>
    </source>
</evidence>